<organism evidence="1 2">
    <name type="scientific">Rhizophagus irregularis</name>
    <dbReference type="NCBI Taxonomy" id="588596"/>
    <lineage>
        <taxon>Eukaryota</taxon>
        <taxon>Fungi</taxon>
        <taxon>Fungi incertae sedis</taxon>
        <taxon>Mucoromycota</taxon>
        <taxon>Glomeromycotina</taxon>
        <taxon>Glomeromycetes</taxon>
        <taxon>Glomerales</taxon>
        <taxon>Glomeraceae</taxon>
        <taxon>Rhizophagus</taxon>
    </lineage>
</organism>
<proteinExistence type="predicted"/>
<dbReference type="InterPro" id="IPR011009">
    <property type="entry name" value="Kinase-like_dom_sf"/>
</dbReference>
<accession>A0A2N0QU92</accession>
<sequence>MIMVGGWVAKDNDRKPICKKQSVRVNLVGEKYREPFSENSQIPEKFKNLVINESKFQFDFSISSGAMIEAAVLMLVPFTKFLPLINEIEKIFYEIIELVEAAEHNKRTYFDSCINLLSFSINVKISDELGQLKADQDDLAKYLQEMVSGITVDEKNIGDDTKEVKDYLTDLSNKFSSTVAKVSVMNKTMEKFMNEVHPLKLSNYGRDDSEPRKWGRVTKWYNIIKGQEFAFKTISEKEDQNMVQNQVTILKELHDWQNIIKFYGLVSL</sequence>
<dbReference type="SUPFAM" id="SSF56112">
    <property type="entry name" value="Protein kinase-like (PK-like)"/>
    <property type="match status" value="1"/>
</dbReference>
<comment type="caution">
    <text evidence="1">The sequence shown here is derived from an EMBL/GenBank/DDBJ whole genome shotgun (WGS) entry which is preliminary data.</text>
</comment>
<evidence type="ECO:0000313" key="1">
    <source>
        <dbReference type="EMBL" id="PKC54641.1"/>
    </source>
</evidence>
<evidence type="ECO:0008006" key="3">
    <source>
        <dbReference type="Google" id="ProtNLM"/>
    </source>
</evidence>
<reference evidence="1 2" key="2">
    <citation type="submission" date="2017-10" db="EMBL/GenBank/DDBJ databases">
        <title>Genome analyses suggest a sexual origin of heterokaryosis in a supposedly ancient asexual fungus.</title>
        <authorList>
            <person name="Corradi N."/>
            <person name="Sedzielewska K."/>
            <person name="Noel J."/>
            <person name="Charron P."/>
            <person name="Farinelli L."/>
            <person name="Marton T."/>
            <person name="Kruger M."/>
            <person name="Pelin A."/>
            <person name="Brachmann A."/>
            <person name="Corradi N."/>
        </authorList>
    </citation>
    <scope>NUCLEOTIDE SEQUENCE [LARGE SCALE GENOMIC DNA]</scope>
    <source>
        <strain evidence="1 2">A1</strain>
    </source>
</reference>
<name>A0A2N0QU92_9GLOM</name>
<protein>
    <recommendedName>
        <fullName evidence="3">Protein kinase domain-containing protein</fullName>
    </recommendedName>
</protein>
<dbReference type="Gene3D" id="3.30.200.20">
    <property type="entry name" value="Phosphorylase Kinase, domain 1"/>
    <property type="match status" value="1"/>
</dbReference>
<gene>
    <name evidence="1" type="ORF">RhiirA1_542817</name>
</gene>
<reference evidence="1 2" key="1">
    <citation type="submission" date="2017-10" db="EMBL/GenBank/DDBJ databases">
        <title>Extensive intraspecific genome diversity in a model arbuscular mycorrhizal fungus.</title>
        <authorList>
            <person name="Chen E.C.H."/>
            <person name="Morin E."/>
            <person name="Baudet D."/>
            <person name="Noel J."/>
            <person name="Ndikumana S."/>
            <person name="Charron P."/>
            <person name="St-Onge C."/>
            <person name="Giorgi J."/>
            <person name="Grigoriev I.V."/>
            <person name="Roux C."/>
            <person name="Martin F.M."/>
            <person name="Corradi N."/>
        </authorList>
    </citation>
    <scope>NUCLEOTIDE SEQUENCE [LARGE SCALE GENOMIC DNA]</scope>
    <source>
        <strain evidence="1 2">A1</strain>
    </source>
</reference>
<dbReference type="EMBL" id="LLXH01003097">
    <property type="protein sequence ID" value="PKC54641.1"/>
    <property type="molecule type" value="Genomic_DNA"/>
</dbReference>
<dbReference type="AlphaFoldDB" id="A0A2N0QU92"/>
<evidence type="ECO:0000313" key="2">
    <source>
        <dbReference type="Proteomes" id="UP000232688"/>
    </source>
</evidence>
<dbReference type="VEuPathDB" id="FungiDB:FUN_003588"/>
<dbReference type="Proteomes" id="UP000232688">
    <property type="component" value="Unassembled WGS sequence"/>
</dbReference>
<dbReference type="VEuPathDB" id="FungiDB:RhiirA1_542817"/>